<comment type="subcellular location">
    <subcellularLocation>
        <location evidence="1">Endoplasmic reticulum membrane</location>
        <topology evidence="1">Peripheral membrane protein</topology>
    </subcellularLocation>
    <subcellularLocation>
        <location evidence="2">Preautophagosomal structure membrane</location>
        <topology evidence="2">Peripheral membrane protein</topology>
    </subcellularLocation>
</comment>
<evidence type="ECO:0000313" key="13">
    <source>
        <dbReference type="Proteomes" id="UP000095287"/>
    </source>
</evidence>
<keyword evidence="9" id="KW-0472">Membrane</keyword>
<reference evidence="14" key="1">
    <citation type="submission" date="2016-11" db="UniProtKB">
        <authorList>
            <consortium name="WormBaseParasite"/>
        </authorList>
    </citation>
    <scope>IDENTIFICATION</scope>
</reference>
<evidence type="ECO:0000256" key="12">
    <source>
        <dbReference type="SAM" id="MobiDB-lite"/>
    </source>
</evidence>
<evidence type="ECO:0000256" key="11">
    <source>
        <dbReference type="ARBA" id="ARBA00024615"/>
    </source>
</evidence>
<sequence>MSSFASNIFESAGIYLINRYLGDLFTKKIALDNVNVSFTGQYFSLSDLELNTQYINENLEKLGISLEVTEGHVDELSLTFPIFEFLSSKPIEVTIDRLLLCVRARKGGPVGELNDIICSMIGSMMTSREIAEEYFATAPERQRHEGVESCEELLAGITTRIMLKAQNVVLRLENPSEDSEYATAVECHIDSVKIVDDRLDAFESQPQNPEADRKAVFSLSTINKTVHLAGVKFYTDICSKVEETSSMFTSLHQRQRRPSSAALEDFKTIPSDPIQFGQLVGDDNVIKISVSEEDDNSPQKVKIGLNLQSLHLFVNPSQVHIIKEILDSFLVPNPGLQADLIPEGGRPMTSVDFQNIHQQMGDSYASRSNISGGKWAGGPASFDFINLDEKVSHFDGSVSSDSSERTICDDGRTTCLSATVGSIVAIVAYDDPWAVEKMKVGDTMMALQEVRDQSEKLFQSSSQIRVNGNSLRELRDELSSLYKEDHILFTGCPLTVDVTLTNDRTDILFSVSQIDCCEFLTASSISDTEEGEHFDLFAFKQSSKNGSANFSLRIGIAAQDQKDSIVLTLGDCHTELDPSIVDRLSELIAPNPFFQQKSPTLNLDLISDPFNRTDYEANHQEKLLDFELRTASWSVNFRIPKADLTFERPFYKVKNVNKEYLEFELNDVHLKIPKLNLEKVAQFWQMKLTCSSLTGTFSGDPSLLQCSEEEMCFLSASRDRTIRENEDICIQLKYDSRNRSLTTENPLNSDLMTKSVWGAFFESNDRKEGPFSQKEVIRDNETLIMVGNREELMDFGESCRKVSNLQLNVNIPILNVLLPSHKFYEVLYNRLLNDLLLWQPSSPAFKSDSKDIDSVQRAIFESFTEDSDLESENSFEGTVEANENNHDITVTLDVDQFAVVLGTSKGQLLGQLQKTQLFVVNGYHGNPELTYFYISSDSTAIHHRSCHGGSPYHHDVRSSKFGSGTGNDDICVAPLDESCPLVNFLDDHRSALSMKIQNDTVKGVITKQDYLIAVALHNTEARLKLFKESSDFWVNQVVDFFKVEDYGVPGYVLPECNIQLRFNIRSSVVSYDHKQVNKESNMKLKLAIGSCDFSCQVLEDQKTTTVQCILEDTDLLASNQESFPVVRFSDESLGDYERFIPLITLGYFQFDLSMGQSEGVPTVSVKCKNDEIKAYFCADSLSSLINVLGDISSSEFLKAVEERAPEEGSEDHGTRECLVLEEASNDPRISFDCGQVQMLDEFFEEEAQQSSGESRMRSLSTISGKRPTSVSTRQERYYKQTGPSSTLVPGSQHIVNIDVKDITVRLFLFGGNDFGYGEGELKSYSNPERRTRIKKDVCGGRFRDESVKIEFLFQKMSCRFEQYDTGCDTSHALLLSMHNMEVIDHLAVSDIKKMLYRNELSDCHKRSTVPMIAFRVMATRSRGTKFLASASPVRMNIDQDSLEFLIDFFAEVSDLVTLLGECEPNEYEHVDGSSLSNQNTESMDYSYLFDERDLGEESDREINLDLVMNGGLDLAGTDGTKGNSGEEALPMDNIREFTFSPAVSIKIDYVGKRVKTDRGGALVGFLIGVSNLHSAEIRLKELSTTKGVSNLDRCLKYAAGEWLSDIRNYQLTKLVSSYGPLSSLSQLAGGALDLVALPLAELGKSDGNVVKGVQRGASSFGVSTLATVVDFTQGIASTVKGISEMVHHAISPEYISQKQSRSKRPGDFRAGVCMAMDTVKDGACSTVGGLHRAAYDSDDYTGFLRLRRLVTSVLVRPVVYGSQAAVQLLGGLQCQLQPEQHKEELSKWRN</sequence>
<keyword evidence="5" id="KW-0813">Transport</keyword>
<evidence type="ECO:0000256" key="4">
    <source>
        <dbReference type="ARBA" id="ARBA00018070"/>
    </source>
</evidence>
<feature type="compositionally biased region" description="Polar residues" evidence="12">
    <location>
        <begin position="1248"/>
        <end position="1272"/>
    </location>
</feature>
<dbReference type="GO" id="GO:0000422">
    <property type="term" value="P:autophagy of mitochondrion"/>
    <property type="evidence" value="ECO:0007669"/>
    <property type="project" value="TreeGrafter"/>
</dbReference>
<comment type="catalytic activity">
    <reaction evidence="11">
        <text>a 1,2-diacyl-sn-glycero-3-phosphoethanolamine(in) = a 1,2-diacyl-sn-glycero-3-phosphoethanolamine(out)</text>
        <dbReference type="Rhea" id="RHEA:38895"/>
        <dbReference type="ChEBI" id="CHEBI:64612"/>
    </reaction>
</comment>
<feature type="region of interest" description="Disordered" evidence="12">
    <location>
        <begin position="1245"/>
        <end position="1284"/>
    </location>
</feature>
<evidence type="ECO:0000256" key="9">
    <source>
        <dbReference type="ARBA" id="ARBA00023136"/>
    </source>
</evidence>
<accession>A0A1I8AS57</accession>
<comment type="catalytic activity">
    <reaction evidence="10">
        <text>a 1,2-diacyl-sn-glycero-3-phospho-L-serine(in) = a 1,2-diacyl-sn-glycero-3-phospho-L-serine(out)</text>
        <dbReference type="Rhea" id="RHEA:38663"/>
        <dbReference type="ChEBI" id="CHEBI:57262"/>
    </reaction>
</comment>
<proteinExistence type="inferred from homology"/>
<evidence type="ECO:0000256" key="3">
    <source>
        <dbReference type="ARBA" id="ARBA00009714"/>
    </source>
</evidence>
<keyword evidence="6" id="KW-0256">Endoplasmic reticulum</keyword>
<dbReference type="Proteomes" id="UP000095287">
    <property type="component" value="Unplaced"/>
</dbReference>
<dbReference type="GO" id="GO:0061908">
    <property type="term" value="C:phagophore"/>
    <property type="evidence" value="ECO:0007669"/>
    <property type="project" value="TreeGrafter"/>
</dbReference>
<comment type="similarity">
    <text evidence="3">Belongs to the ATG2 family.</text>
</comment>
<evidence type="ECO:0000313" key="14">
    <source>
        <dbReference type="WBParaSite" id="L893_g861.t1"/>
    </source>
</evidence>
<dbReference type="Pfam" id="PF13329">
    <property type="entry name" value="ATG2_CAD"/>
    <property type="match status" value="2"/>
</dbReference>
<evidence type="ECO:0000256" key="10">
    <source>
        <dbReference type="ARBA" id="ARBA00024479"/>
    </source>
</evidence>
<dbReference type="PANTHER" id="PTHR13190">
    <property type="entry name" value="AUTOPHAGY-RELATED 2, ISOFORM A"/>
    <property type="match status" value="1"/>
</dbReference>
<dbReference type="InterPro" id="IPR026849">
    <property type="entry name" value="ATG2"/>
</dbReference>
<evidence type="ECO:0000256" key="8">
    <source>
        <dbReference type="ARBA" id="ARBA00023055"/>
    </source>
</evidence>
<dbReference type="GO" id="GO:0034045">
    <property type="term" value="C:phagophore assembly site membrane"/>
    <property type="evidence" value="ECO:0007669"/>
    <property type="project" value="UniProtKB-SubCell"/>
</dbReference>
<evidence type="ECO:0000256" key="1">
    <source>
        <dbReference type="ARBA" id="ARBA00004406"/>
    </source>
</evidence>
<organism evidence="13 14">
    <name type="scientific">Steinernema glaseri</name>
    <dbReference type="NCBI Taxonomy" id="37863"/>
    <lineage>
        <taxon>Eukaryota</taxon>
        <taxon>Metazoa</taxon>
        <taxon>Ecdysozoa</taxon>
        <taxon>Nematoda</taxon>
        <taxon>Chromadorea</taxon>
        <taxon>Rhabditida</taxon>
        <taxon>Tylenchina</taxon>
        <taxon>Panagrolaimomorpha</taxon>
        <taxon>Strongyloidoidea</taxon>
        <taxon>Steinernematidae</taxon>
        <taxon>Steinernema</taxon>
    </lineage>
</organism>
<keyword evidence="7" id="KW-0072">Autophagy</keyword>
<dbReference type="PANTHER" id="PTHR13190:SF1">
    <property type="entry name" value="AUTOPHAGY-RELATED 2, ISOFORM A"/>
    <property type="match status" value="1"/>
</dbReference>
<evidence type="ECO:0000256" key="2">
    <source>
        <dbReference type="ARBA" id="ARBA00004623"/>
    </source>
</evidence>
<dbReference type="GO" id="GO:0043495">
    <property type="term" value="F:protein-membrane adaptor activity"/>
    <property type="evidence" value="ECO:0007669"/>
    <property type="project" value="TreeGrafter"/>
</dbReference>
<dbReference type="GO" id="GO:0061723">
    <property type="term" value="P:glycophagy"/>
    <property type="evidence" value="ECO:0007669"/>
    <property type="project" value="TreeGrafter"/>
</dbReference>
<keyword evidence="8" id="KW-0445">Lipid transport</keyword>
<dbReference type="GO" id="GO:0005789">
    <property type="term" value="C:endoplasmic reticulum membrane"/>
    <property type="evidence" value="ECO:0007669"/>
    <property type="project" value="UniProtKB-SubCell"/>
</dbReference>
<dbReference type="GO" id="GO:0000045">
    <property type="term" value="P:autophagosome assembly"/>
    <property type="evidence" value="ECO:0007669"/>
    <property type="project" value="TreeGrafter"/>
</dbReference>
<protein>
    <recommendedName>
        <fullName evidence="4">Autophagy-related protein 2</fullName>
    </recommendedName>
</protein>
<name>A0A1I8AS57_9BILA</name>
<dbReference type="GO" id="GO:0061709">
    <property type="term" value="P:reticulophagy"/>
    <property type="evidence" value="ECO:0007669"/>
    <property type="project" value="TreeGrafter"/>
</dbReference>
<dbReference type="GO" id="GO:0032266">
    <property type="term" value="F:phosphatidylinositol-3-phosphate binding"/>
    <property type="evidence" value="ECO:0007669"/>
    <property type="project" value="TreeGrafter"/>
</dbReference>
<evidence type="ECO:0000256" key="5">
    <source>
        <dbReference type="ARBA" id="ARBA00022448"/>
    </source>
</evidence>
<dbReference type="GO" id="GO:0034727">
    <property type="term" value="P:piecemeal microautophagy of the nucleus"/>
    <property type="evidence" value="ECO:0007669"/>
    <property type="project" value="TreeGrafter"/>
</dbReference>
<dbReference type="WBParaSite" id="L893_g861.t1">
    <property type="protein sequence ID" value="L893_g861.t1"/>
    <property type="gene ID" value="L893_g861"/>
</dbReference>
<keyword evidence="13" id="KW-1185">Reference proteome</keyword>
<evidence type="ECO:0000256" key="7">
    <source>
        <dbReference type="ARBA" id="ARBA00023006"/>
    </source>
</evidence>
<evidence type="ECO:0000256" key="6">
    <source>
        <dbReference type="ARBA" id="ARBA00022824"/>
    </source>
</evidence>
<dbReference type="GO" id="GO:0006869">
    <property type="term" value="P:lipid transport"/>
    <property type="evidence" value="ECO:0007669"/>
    <property type="project" value="UniProtKB-KW"/>
</dbReference>